<name>A0A1T2X6Y8_9BACL</name>
<dbReference type="STRING" id="1324314.BVG16_20150"/>
<protein>
    <submittedName>
        <fullName evidence="1">Uncharacterized protein</fullName>
    </submittedName>
</protein>
<evidence type="ECO:0000313" key="2">
    <source>
        <dbReference type="Proteomes" id="UP000190188"/>
    </source>
</evidence>
<organism evidence="1 2">
    <name type="scientific">Paenibacillus selenitireducens</name>
    <dbReference type="NCBI Taxonomy" id="1324314"/>
    <lineage>
        <taxon>Bacteria</taxon>
        <taxon>Bacillati</taxon>
        <taxon>Bacillota</taxon>
        <taxon>Bacilli</taxon>
        <taxon>Bacillales</taxon>
        <taxon>Paenibacillaceae</taxon>
        <taxon>Paenibacillus</taxon>
    </lineage>
</organism>
<proteinExistence type="predicted"/>
<dbReference type="AlphaFoldDB" id="A0A1T2X6Y8"/>
<evidence type="ECO:0000313" key="1">
    <source>
        <dbReference type="EMBL" id="OPA75651.1"/>
    </source>
</evidence>
<gene>
    <name evidence="1" type="ORF">BVG16_20150</name>
</gene>
<reference evidence="1 2" key="1">
    <citation type="submission" date="2017-01" db="EMBL/GenBank/DDBJ databases">
        <title>Genome analysis of Paenibacillus selenitrireducens ES3-24.</title>
        <authorList>
            <person name="Xu D."/>
            <person name="Yao R."/>
            <person name="Zheng S."/>
        </authorList>
    </citation>
    <scope>NUCLEOTIDE SEQUENCE [LARGE SCALE GENOMIC DNA]</scope>
    <source>
        <strain evidence="1 2">ES3-24</strain>
    </source>
</reference>
<sequence length="454" mass="52199">MYPNERNYIMRRIRKKNFIPTNLDTEINLEILSQGIDELRYMLQNINVNYSDVETEYRISHQFEEQISESIVLSNGIAVDSNYKIETYTAYSHSFIKQDEYSIFKFISAERLAELLYKDHNGYYGVIGHWGGIISGLFPEVLRRNLTWIQPSSFLENGALNNDNEPGVYKKCHPAIIADELNKVDHLLISNIHLSNLYLLSPNMLEELAHNVKEMLYLPVRMPTRLLSIVWGHGFSSYQYDGQSYFRWAIGTQSKFNLELINSTSQSIKVQLSWESETSSVESSILRVSGLGLFVNVPVSNNISSLSAEVTLLPGKNNLQFEYLGIPVQGNDLNLYQFMIKNLILSINNQPYLLNEEAHVIDHIEDYYLDDYSIRQKLHSSGFFEVKPIAFINSGYFSVPLPTSRYLHRDSFVQLKDGCSEEFYNLANQGIYSAVVLYCANRSTRLEDEVSTDV</sequence>
<dbReference type="EMBL" id="MSZX01000008">
    <property type="protein sequence ID" value="OPA75651.1"/>
    <property type="molecule type" value="Genomic_DNA"/>
</dbReference>
<accession>A0A1T2X6Y8</accession>
<keyword evidence="2" id="KW-1185">Reference proteome</keyword>
<comment type="caution">
    <text evidence="1">The sequence shown here is derived from an EMBL/GenBank/DDBJ whole genome shotgun (WGS) entry which is preliminary data.</text>
</comment>
<dbReference type="Proteomes" id="UP000190188">
    <property type="component" value="Unassembled WGS sequence"/>
</dbReference>